<dbReference type="SUPFAM" id="SSF52172">
    <property type="entry name" value="CheY-like"/>
    <property type="match status" value="1"/>
</dbReference>
<dbReference type="Pfam" id="PF00512">
    <property type="entry name" value="HisKA"/>
    <property type="match status" value="1"/>
</dbReference>
<dbReference type="Gene3D" id="3.40.50.2300">
    <property type="match status" value="1"/>
</dbReference>
<dbReference type="SMART" id="SM00388">
    <property type="entry name" value="HisKA"/>
    <property type="match status" value="1"/>
</dbReference>
<protein>
    <recommendedName>
        <fullName evidence="2">histidine kinase</fullName>
        <ecNumber evidence="2">2.7.13.3</ecNumber>
    </recommendedName>
</protein>
<dbReference type="OrthoDB" id="4457677at2"/>
<dbReference type="InterPro" id="IPR004358">
    <property type="entry name" value="Sig_transdc_His_kin-like_C"/>
</dbReference>
<dbReference type="CDD" id="cd17546">
    <property type="entry name" value="REC_hyHK_CKI1_RcsC-like"/>
    <property type="match status" value="1"/>
</dbReference>
<gene>
    <name evidence="10" type="ORF">BST86_00590</name>
</gene>
<dbReference type="SMART" id="SM00387">
    <property type="entry name" value="HATPase_c"/>
    <property type="match status" value="1"/>
</dbReference>
<evidence type="ECO:0000256" key="4">
    <source>
        <dbReference type="ARBA" id="ARBA00023012"/>
    </source>
</evidence>
<dbReference type="Pfam" id="PF00072">
    <property type="entry name" value="Response_reg"/>
    <property type="match status" value="1"/>
</dbReference>
<dbReference type="CDD" id="cd16922">
    <property type="entry name" value="HATPase_EvgS-ArcB-TorS-like"/>
    <property type="match status" value="1"/>
</dbReference>
<dbReference type="PROSITE" id="PS50109">
    <property type="entry name" value="HIS_KIN"/>
    <property type="match status" value="1"/>
</dbReference>
<evidence type="ECO:0000313" key="11">
    <source>
        <dbReference type="Proteomes" id="UP000239532"/>
    </source>
</evidence>
<dbReference type="EMBL" id="MQUC01000003">
    <property type="protein sequence ID" value="PRP68238.1"/>
    <property type="molecule type" value="Genomic_DNA"/>
</dbReference>
<comment type="caution">
    <text evidence="10">The sequence shown here is derived from an EMBL/GenBank/DDBJ whole genome shotgun (WGS) entry which is preliminary data.</text>
</comment>
<feature type="domain" description="Histidine kinase" evidence="8">
    <location>
        <begin position="349"/>
        <end position="570"/>
    </location>
</feature>
<name>A0A2S9WXN5_9FLAO</name>
<reference evidence="10 11" key="1">
    <citation type="submission" date="2016-11" db="EMBL/GenBank/DDBJ databases">
        <title>Trade-off between light-utilization and light-protection in marine flavobacteria.</title>
        <authorList>
            <person name="Kumagai Y."/>
        </authorList>
    </citation>
    <scope>NUCLEOTIDE SEQUENCE [LARGE SCALE GENOMIC DNA]</scope>
    <source>
        <strain evidence="10 11">JCM 17109</strain>
    </source>
</reference>
<keyword evidence="7" id="KW-0812">Transmembrane</keyword>
<feature type="compositionally biased region" description="Basic and acidic residues" evidence="6">
    <location>
        <begin position="636"/>
        <end position="650"/>
    </location>
</feature>
<evidence type="ECO:0000256" key="6">
    <source>
        <dbReference type="SAM" id="MobiDB-lite"/>
    </source>
</evidence>
<feature type="compositionally biased region" description="Basic and acidic residues" evidence="6">
    <location>
        <begin position="605"/>
        <end position="629"/>
    </location>
</feature>
<dbReference type="SUPFAM" id="SSF47384">
    <property type="entry name" value="Homodimeric domain of signal transducing histidine kinase"/>
    <property type="match status" value="1"/>
</dbReference>
<evidence type="ECO:0000256" key="5">
    <source>
        <dbReference type="PROSITE-ProRule" id="PRU00169"/>
    </source>
</evidence>
<sequence>MAQDTDSRLSQEGQQIAVDAMLERANLELQSNRFTEAQKTLQAAMEIASDSAIHLRTQVVEANFFIYTGQLDEAQKNVDRLKSQIPLTSDFYIDLLLIQADIHIRKKEYLLADEILKTINIALTKSQDSTNALKARYLSANLNLSTANYTEALEIYKDIIPKLREQSLFYFESKATFNLAETHFEKGDYDSANEVVEQAVSKASSYGFTGILLSCYYLKSSVEKGLGNYEQALLFLEKYQQLKDSQSNDTNSLATSSASIDKVGELKKELLAKDQLIADQDTKLKGRGMQNILFFVLLTLMSLLTMSLFKNNKLRAKSNQTLEGKNSALMDERDRAQDAAKIKADFLSTITHELRTPMYAVTGLTHLLLETEPRHDQREHLETLQSSGEYLLSLIDNILDFNKLEANKVELEQIPFDLKKRVEDITTSLTNQAKDQGNSLSLEFDSRIPSRIKGDPVKMSQILINLVGNAIKFTKNGNVWIRVDQVKQVEDRCLIHFEVEDNGKGISEEKQQDIFNNFTQEGSSTTREYGGTGLGLAIVKNLVSLMGSQIVLDSKIGRGSIFSFDLWFELPDTNKFYEDKNLKIYETETEEEYPEYKKPVRSPKTQKEDKTASIEKTEKIEPVTAEENKAPQNQEDAAKKETQETSEGKNNDVIGLKKATPIELISKKILIVEDNKINQMITRKILEGKNFDCDIANNGIEALGKIKENTYDLVLMDIHMPGMDGKQCTREVRKFDRELPIIALTAVTLDESEKEFYEIGFDDIIPKPFKMDEFFEKIQKAFTNYQIY</sequence>
<feature type="transmembrane region" description="Helical" evidence="7">
    <location>
        <begin position="292"/>
        <end position="309"/>
    </location>
</feature>
<dbReference type="SMART" id="SM00448">
    <property type="entry name" value="REC"/>
    <property type="match status" value="1"/>
</dbReference>
<evidence type="ECO:0000256" key="1">
    <source>
        <dbReference type="ARBA" id="ARBA00000085"/>
    </source>
</evidence>
<dbReference type="FunFam" id="3.30.565.10:FF:000010">
    <property type="entry name" value="Sensor histidine kinase RcsC"/>
    <property type="match status" value="1"/>
</dbReference>
<dbReference type="InterPro" id="IPR003661">
    <property type="entry name" value="HisK_dim/P_dom"/>
</dbReference>
<dbReference type="SUPFAM" id="SSF55874">
    <property type="entry name" value="ATPase domain of HSP90 chaperone/DNA topoisomerase II/histidine kinase"/>
    <property type="match status" value="1"/>
</dbReference>
<keyword evidence="4" id="KW-0902">Two-component regulatory system</keyword>
<dbReference type="Proteomes" id="UP000239532">
    <property type="component" value="Unassembled WGS sequence"/>
</dbReference>
<dbReference type="PRINTS" id="PR00344">
    <property type="entry name" value="BCTRLSENSOR"/>
</dbReference>
<dbReference type="PANTHER" id="PTHR45339:SF1">
    <property type="entry name" value="HYBRID SIGNAL TRANSDUCTION HISTIDINE KINASE J"/>
    <property type="match status" value="1"/>
</dbReference>
<dbReference type="InterPro" id="IPR036890">
    <property type="entry name" value="HATPase_C_sf"/>
</dbReference>
<keyword evidence="3 5" id="KW-0597">Phosphoprotein</keyword>
<evidence type="ECO:0000259" key="9">
    <source>
        <dbReference type="PROSITE" id="PS50110"/>
    </source>
</evidence>
<dbReference type="PROSITE" id="PS50110">
    <property type="entry name" value="RESPONSE_REGULATORY"/>
    <property type="match status" value="1"/>
</dbReference>
<evidence type="ECO:0000313" key="10">
    <source>
        <dbReference type="EMBL" id="PRP68238.1"/>
    </source>
</evidence>
<evidence type="ECO:0000256" key="3">
    <source>
        <dbReference type="ARBA" id="ARBA00022553"/>
    </source>
</evidence>
<evidence type="ECO:0000256" key="2">
    <source>
        <dbReference type="ARBA" id="ARBA00012438"/>
    </source>
</evidence>
<dbReference type="Gene3D" id="3.30.565.10">
    <property type="entry name" value="Histidine kinase-like ATPase, C-terminal domain"/>
    <property type="match status" value="1"/>
</dbReference>
<accession>A0A2S9WXN5</accession>
<dbReference type="Pfam" id="PF02518">
    <property type="entry name" value="HATPase_c"/>
    <property type="match status" value="1"/>
</dbReference>
<dbReference type="InterPro" id="IPR003594">
    <property type="entry name" value="HATPase_dom"/>
</dbReference>
<dbReference type="PANTHER" id="PTHR45339">
    <property type="entry name" value="HYBRID SIGNAL TRANSDUCTION HISTIDINE KINASE J"/>
    <property type="match status" value="1"/>
</dbReference>
<dbReference type="CDD" id="cd00082">
    <property type="entry name" value="HisKA"/>
    <property type="match status" value="1"/>
</dbReference>
<dbReference type="Pfam" id="PF13181">
    <property type="entry name" value="TPR_8"/>
    <property type="match status" value="1"/>
</dbReference>
<feature type="region of interest" description="Disordered" evidence="6">
    <location>
        <begin position="589"/>
        <end position="651"/>
    </location>
</feature>
<keyword evidence="7" id="KW-0472">Membrane</keyword>
<evidence type="ECO:0000259" key="8">
    <source>
        <dbReference type="PROSITE" id="PS50109"/>
    </source>
</evidence>
<keyword evidence="7" id="KW-1133">Transmembrane helix</keyword>
<dbReference type="GO" id="GO:0000155">
    <property type="term" value="F:phosphorelay sensor kinase activity"/>
    <property type="evidence" value="ECO:0007669"/>
    <property type="project" value="InterPro"/>
</dbReference>
<dbReference type="InterPro" id="IPR036097">
    <property type="entry name" value="HisK_dim/P_sf"/>
</dbReference>
<dbReference type="EC" id="2.7.13.3" evidence="2"/>
<dbReference type="Gene3D" id="1.10.287.130">
    <property type="match status" value="1"/>
</dbReference>
<dbReference type="RefSeq" id="WP_105981589.1">
    <property type="nucleotide sequence ID" value="NZ_MQUC01000003.1"/>
</dbReference>
<dbReference type="InterPro" id="IPR011006">
    <property type="entry name" value="CheY-like_superfamily"/>
</dbReference>
<feature type="modified residue" description="4-aspartylphosphate" evidence="5">
    <location>
        <position position="717"/>
    </location>
</feature>
<keyword evidence="10" id="KW-0808">Transferase</keyword>
<keyword evidence="11" id="KW-1185">Reference proteome</keyword>
<keyword evidence="10" id="KW-0418">Kinase</keyword>
<dbReference type="InterPro" id="IPR001789">
    <property type="entry name" value="Sig_transdc_resp-reg_receiver"/>
</dbReference>
<dbReference type="Gene3D" id="1.25.40.10">
    <property type="entry name" value="Tetratricopeptide repeat domain"/>
    <property type="match status" value="1"/>
</dbReference>
<dbReference type="SMART" id="SM00028">
    <property type="entry name" value="TPR"/>
    <property type="match status" value="4"/>
</dbReference>
<evidence type="ECO:0000256" key="7">
    <source>
        <dbReference type="SAM" id="Phobius"/>
    </source>
</evidence>
<comment type="catalytic activity">
    <reaction evidence="1">
        <text>ATP + protein L-histidine = ADP + protein N-phospho-L-histidine.</text>
        <dbReference type="EC" id="2.7.13.3"/>
    </reaction>
</comment>
<dbReference type="InterPro" id="IPR011990">
    <property type="entry name" value="TPR-like_helical_dom_sf"/>
</dbReference>
<dbReference type="InterPro" id="IPR005467">
    <property type="entry name" value="His_kinase_dom"/>
</dbReference>
<proteinExistence type="predicted"/>
<dbReference type="InterPro" id="IPR019734">
    <property type="entry name" value="TPR_rpt"/>
</dbReference>
<dbReference type="SUPFAM" id="SSF48452">
    <property type="entry name" value="TPR-like"/>
    <property type="match status" value="1"/>
</dbReference>
<dbReference type="AlphaFoldDB" id="A0A2S9WXN5"/>
<organism evidence="10 11">
    <name type="scientific">Nonlabens agnitus</name>
    <dbReference type="NCBI Taxonomy" id="870484"/>
    <lineage>
        <taxon>Bacteria</taxon>
        <taxon>Pseudomonadati</taxon>
        <taxon>Bacteroidota</taxon>
        <taxon>Flavobacteriia</taxon>
        <taxon>Flavobacteriales</taxon>
        <taxon>Flavobacteriaceae</taxon>
        <taxon>Nonlabens</taxon>
    </lineage>
</organism>
<feature type="domain" description="Response regulatory" evidence="9">
    <location>
        <begin position="668"/>
        <end position="782"/>
    </location>
</feature>